<dbReference type="Gene3D" id="3.40.50.720">
    <property type="entry name" value="NAD(P)-binding Rossmann-like Domain"/>
    <property type="match status" value="1"/>
</dbReference>
<dbReference type="Pfam" id="PF01370">
    <property type="entry name" value="Epimerase"/>
    <property type="match status" value="1"/>
</dbReference>
<protein>
    <recommendedName>
        <fullName evidence="2">NAD-dependent epimerase/dehydratase domain-containing protein</fullName>
    </recommendedName>
</protein>
<dbReference type="Proteomes" id="UP000229981">
    <property type="component" value="Unassembled WGS sequence"/>
</dbReference>
<gene>
    <name evidence="3" type="ORF">COW80_03535</name>
</gene>
<evidence type="ECO:0000256" key="1">
    <source>
        <dbReference type="ARBA" id="ARBA00007637"/>
    </source>
</evidence>
<dbReference type="Gene3D" id="3.90.25.10">
    <property type="entry name" value="UDP-galactose 4-epimerase, domain 1"/>
    <property type="match status" value="1"/>
</dbReference>
<dbReference type="InterPro" id="IPR036291">
    <property type="entry name" value="NAD(P)-bd_dom_sf"/>
</dbReference>
<reference evidence="3 4" key="1">
    <citation type="submission" date="2017-09" db="EMBL/GenBank/DDBJ databases">
        <title>Depth-based differentiation of microbial function through sediment-hosted aquifers and enrichment of novel symbionts in the deep terrestrial subsurface.</title>
        <authorList>
            <person name="Probst A.J."/>
            <person name="Ladd B."/>
            <person name="Jarett J.K."/>
            <person name="Geller-Mcgrath D.E."/>
            <person name="Sieber C.M."/>
            <person name="Emerson J.B."/>
            <person name="Anantharaman K."/>
            <person name="Thomas B.C."/>
            <person name="Malmstrom R."/>
            <person name="Stieglmeier M."/>
            <person name="Klingl A."/>
            <person name="Woyke T."/>
            <person name="Ryan C.M."/>
            <person name="Banfield J.F."/>
        </authorList>
    </citation>
    <scope>NUCLEOTIDE SEQUENCE [LARGE SCALE GENOMIC DNA]</scope>
    <source>
        <strain evidence="3">CG22_combo_CG10-13_8_21_14_all_01_47_9</strain>
    </source>
</reference>
<feature type="domain" description="NAD-dependent epimerase/dehydratase" evidence="2">
    <location>
        <begin position="5"/>
        <end position="219"/>
    </location>
</feature>
<dbReference type="PANTHER" id="PTHR43000">
    <property type="entry name" value="DTDP-D-GLUCOSE 4,6-DEHYDRATASE-RELATED"/>
    <property type="match status" value="1"/>
</dbReference>
<dbReference type="EMBL" id="PCTU01000090">
    <property type="protein sequence ID" value="PIP87855.1"/>
    <property type="molecule type" value="Genomic_DNA"/>
</dbReference>
<comment type="caution">
    <text evidence="3">The sequence shown here is derived from an EMBL/GenBank/DDBJ whole genome shotgun (WGS) entry which is preliminary data.</text>
</comment>
<name>A0A2H0E097_9BACT</name>
<sequence>MSMKALITGANGFTGKHLCQFLRSKKIAVFKFQGDLKDKSAVLAAVARIKPDWIFHLASPILRSDQLLDQALADNLKVDLFGTVYLIEAAAALPKKPKILITGTAAEYQNSSLPISEMNNLQPVTSYGLSKLTQELISHQLCQSYNLPLIFTRTFLLIGPGQKPGFVVNDLCRAAAEGKTQITVGNPKIRRDFTDVRDAAQAYYLLMKQGKPGEVYNVCSGKTVSIGEIADRLKLKIKIRKAWRQNDPPVVCGDNRKIKQLGWQPQISLDQSLKDTLGYWKKHDRH</sequence>
<comment type="similarity">
    <text evidence="1">Belongs to the NAD(P)-dependent epimerase/dehydratase family.</text>
</comment>
<organism evidence="3 4">
    <name type="scientific">Candidatus Beckwithbacteria bacterium CG22_combo_CG10-13_8_21_14_all_01_47_9</name>
    <dbReference type="NCBI Taxonomy" id="1974496"/>
    <lineage>
        <taxon>Bacteria</taxon>
        <taxon>Candidatus Beckwithiibacteriota</taxon>
    </lineage>
</organism>
<dbReference type="SUPFAM" id="SSF51735">
    <property type="entry name" value="NAD(P)-binding Rossmann-fold domains"/>
    <property type="match status" value="1"/>
</dbReference>
<evidence type="ECO:0000259" key="2">
    <source>
        <dbReference type="Pfam" id="PF01370"/>
    </source>
</evidence>
<dbReference type="AlphaFoldDB" id="A0A2H0E097"/>
<evidence type="ECO:0000313" key="4">
    <source>
        <dbReference type="Proteomes" id="UP000229981"/>
    </source>
</evidence>
<evidence type="ECO:0000313" key="3">
    <source>
        <dbReference type="EMBL" id="PIP87855.1"/>
    </source>
</evidence>
<dbReference type="InterPro" id="IPR001509">
    <property type="entry name" value="Epimerase_deHydtase"/>
</dbReference>
<proteinExistence type="inferred from homology"/>
<accession>A0A2H0E097</accession>